<dbReference type="EMBL" id="CXST01000001">
    <property type="protein sequence ID" value="CTQ41860.1"/>
    <property type="molecule type" value="Genomic_DNA"/>
</dbReference>
<evidence type="ECO:0000313" key="1">
    <source>
        <dbReference type="EMBL" id="CTQ41860.1"/>
    </source>
</evidence>
<dbReference type="RefSeq" id="WP_023004045.1">
    <property type="nucleotide sequence ID" value="NZ_CP045617.1"/>
</dbReference>
<evidence type="ECO:0000313" key="2">
    <source>
        <dbReference type="Proteomes" id="UP000048926"/>
    </source>
</evidence>
<dbReference type="OrthoDB" id="7192139at2"/>
<gene>
    <name evidence="1" type="ORF">LAL4801_00280</name>
</gene>
<dbReference type="Proteomes" id="UP000048926">
    <property type="component" value="Unassembled WGS sequence"/>
</dbReference>
<dbReference type="KEGG" id="lagg:B0E33_00265"/>
<name>A0A0M6XYK0_9HYPH</name>
<dbReference type="SUPFAM" id="SSF56784">
    <property type="entry name" value="HAD-like"/>
    <property type="match status" value="1"/>
</dbReference>
<dbReference type="STRING" id="187304.B0E33_00265"/>
<keyword evidence="2" id="KW-1185">Reference proteome</keyword>
<protein>
    <recommendedName>
        <fullName evidence="3">HAD family hydrolase</fullName>
    </recommendedName>
</protein>
<dbReference type="InterPro" id="IPR036412">
    <property type="entry name" value="HAD-like_sf"/>
</dbReference>
<evidence type="ECO:0008006" key="3">
    <source>
        <dbReference type="Google" id="ProtNLM"/>
    </source>
</evidence>
<reference evidence="2" key="1">
    <citation type="submission" date="2015-07" db="EMBL/GenBank/DDBJ databases">
        <authorList>
            <person name="Rodrigo-Torres Lidia"/>
            <person name="Arahal R.David."/>
        </authorList>
    </citation>
    <scope>NUCLEOTIDE SEQUENCE [LARGE SCALE GENOMIC DNA]</scope>
    <source>
        <strain evidence="2">CECT 4801</strain>
    </source>
</reference>
<dbReference type="AlphaFoldDB" id="A0A0M6XYK0"/>
<sequence length="230" mass="25213">MPEPTQVLPEVLAQIQALPFSNRPLIICDVDEVILHLIAHLEDYLHARDLAFLKYEYRLTGNIGRRDNGEPLSSDDVRRLLLEFFDEVSHRQDMVPGAGDALNALAQQWDVILLTNLPGGHNKPVREKLLTGLGITFPLLTNSGPKGGAVAALSRGRPEPVVFIDDSPTNHTSVNATLPSAVQIQFIADARFLQTTEKAGYIDLLSSDWQETAAFIGAILQGSNRNQQSG</sequence>
<accession>A0A0M6XYK0</accession>
<proteinExistence type="predicted"/>
<organism evidence="1 2">
    <name type="scientific">Roseibium aggregatum</name>
    <dbReference type="NCBI Taxonomy" id="187304"/>
    <lineage>
        <taxon>Bacteria</taxon>
        <taxon>Pseudomonadati</taxon>
        <taxon>Pseudomonadota</taxon>
        <taxon>Alphaproteobacteria</taxon>
        <taxon>Hyphomicrobiales</taxon>
        <taxon>Stappiaceae</taxon>
        <taxon>Roseibium</taxon>
    </lineage>
</organism>